<geneLocation type="plasmid" evidence="1">
    <name>pBC453</name>
</geneLocation>
<protein>
    <submittedName>
        <fullName evidence="1">Uncharacterized protein</fullName>
    </submittedName>
</protein>
<sequence length="66" mass="7455">MASISALIEGLMILQQYEPQANVYGNTRTRGSIELQEERFSEISDADRATLIALGWQSNGHFVWKL</sequence>
<keyword evidence="1" id="KW-0614">Plasmid</keyword>
<dbReference type="EMBL" id="AP018360">
    <property type="protein sequence ID" value="BBA45520.1"/>
    <property type="molecule type" value="Genomic_DNA"/>
</dbReference>
<gene>
    <name evidence="1" type="ORF">BCCH1_80310</name>
</gene>
<name>A0A286P6Q6_9BURK</name>
<reference evidence="1" key="2">
    <citation type="journal article" date="2017" name="Genome Announc.">
        <title>High-Quality Draft Genome Sequence of Burkholderia contaminans CH-1, a Gram-Negative Bacterium That Metabolizes 2-Azahypoxanthine, a Plant Growth-Regulating Compound.</title>
        <authorList>
            <person name="Choi J.-H."/>
            <person name="Sugiura H."/>
            <person name="Moriuchi R."/>
            <person name="Kawagishi H."/>
            <person name="Dohra H."/>
        </authorList>
    </citation>
    <scope>NUCLEOTIDE SEQUENCE</scope>
    <source>
        <strain evidence="1">CH-1</strain>
        <plasmid evidence="1">pBC453</plasmid>
    </source>
</reference>
<evidence type="ECO:0000313" key="1">
    <source>
        <dbReference type="EMBL" id="BBA45520.1"/>
    </source>
</evidence>
<organism evidence="1">
    <name type="scientific">Burkholderia contaminans</name>
    <dbReference type="NCBI Taxonomy" id="488447"/>
    <lineage>
        <taxon>Bacteria</taxon>
        <taxon>Pseudomonadati</taxon>
        <taxon>Pseudomonadota</taxon>
        <taxon>Betaproteobacteria</taxon>
        <taxon>Burkholderiales</taxon>
        <taxon>Burkholderiaceae</taxon>
        <taxon>Burkholderia</taxon>
        <taxon>Burkholderia cepacia complex</taxon>
    </lineage>
</organism>
<accession>A0A286P6Q6</accession>
<dbReference type="AlphaFoldDB" id="A0A286P6Q6"/>
<proteinExistence type="predicted"/>
<reference evidence="1" key="1">
    <citation type="journal article" date="2016" name="Biosci. Biotechnol. Biochem.">
        <title>Bioconversion of AHX to AOH by resting cells of Burkholderia contaminans CH-1.</title>
        <authorList>
            <person name="Choi J.H."/>
            <person name="Kikuchi A."/>
            <person name="Pumkaeo P."/>
            <person name="Hirai H."/>
            <person name="Tokuyama S."/>
            <person name="Kawagishi H."/>
        </authorList>
    </citation>
    <scope>NUCLEOTIDE SEQUENCE</scope>
    <source>
        <strain evidence="1">CH-1</strain>
        <plasmid evidence="1">pBC453</plasmid>
    </source>
</reference>